<protein>
    <submittedName>
        <fullName evidence="7">Fucose permease</fullName>
    </submittedName>
</protein>
<dbReference type="Proteomes" id="UP000190857">
    <property type="component" value="Unassembled WGS sequence"/>
</dbReference>
<dbReference type="InterPro" id="IPR011701">
    <property type="entry name" value="MFS"/>
</dbReference>
<evidence type="ECO:0000256" key="2">
    <source>
        <dbReference type="ARBA" id="ARBA00022692"/>
    </source>
</evidence>
<name>A0A1T5L0M2_9MICO</name>
<dbReference type="PANTHER" id="PTHR23514">
    <property type="entry name" value="BYPASS OF STOP CODON PROTEIN 6"/>
    <property type="match status" value="1"/>
</dbReference>
<dbReference type="EMBL" id="FUZP01000003">
    <property type="protein sequence ID" value="SKC69189.1"/>
    <property type="molecule type" value="Genomic_DNA"/>
</dbReference>
<feature type="transmembrane region" description="Helical" evidence="5">
    <location>
        <begin position="152"/>
        <end position="172"/>
    </location>
</feature>
<dbReference type="SUPFAM" id="SSF103473">
    <property type="entry name" value="MFS general substrate transporter"/>
    <property type="match status" value="1"/>
</dbReference>
<dbReference type="PROSITE" id="PS50850">
    <property type="entry name" value="MFS"/>
    <property type="match status" value="1"/>
</dbReference>
<dbReference type="GO" id="GO:0005886">
    <property type="term" value="C:plasma membrane"/>
    <property type="evidence" value="ECO:0007669"/>
    <property type="project" value="UniProtKB-SubCell"/>
</dbReference>
<keyword evidence="4 5" id="KW-0472">Membrane</keyword>
<organism evidence="7 8">
    <name type="scientific">Okibacterium fritillariae</name>
    <dbReference type="NCBI Taxonomy" id="123320"/>
    <lineage>
        <taxon>Bacteria</taxon>
        <taxon>Bacillati</taxon>
        <taxon>Actinomycetota</taxon>
        <taxon>Actinomycetes</taxon>
        <taxon>Micrococcales</taxon>
        <taxon>Microbacteriaceae</taxon>
        <taxon>Okibacterium</taxon>
    </lineage>
</organism>
<dbReference type="STRING" id="123320.SAMN06309945_2759"/>
<proteinExistence type="predicted"/>
<feature type="transmembrane region" description="Helical" evidence="5">
    <location>
        <begin position="406"/>
        <end position="426"/>
    </location>
</feature>
<feature type="transmembrane region" description="Helical" evidence="5">
    <location>
        <begin position="55"/>
        <end position="76"/>
    </location>
</feature>
<comment type="subcellular location">
    <subcellularLocation>
        <location evidence="1">Cell membrane</location>
        <topology evidence="1">Multi-pass membrane protein</topology>
    </subcellularLocation>
</comment>
<feature type="domain" description="Major facilitator superfamily (MFS) profile" evidence="6">
    <location>
        <begin position="24"/>
        <end position="430"/>
    </location>
</feature>
<keyword evidence="2 5" id="KW-0812">Transmembrane</keyword>
<dbReference type="GO" id="GO:0022857">
    <property type="term" value="F:transmembrane transporter activity"/>
    <property type="evidence" value="ECO:0007669"/>
    <property type="project" value="InterPro"/>
</dbReference>
<dbReference type="CDD" id="cd17393">
    <property type="entry name" value="MFS_MosC_like"/>
    <property type="match status" value="1"/>
</dbReference>
<reference evidence="7 8" key="1">
    <citation type="submission" date="2017-02" db="EMBL/GenBank/DDBJ databases">
        <authorList>
            <person name="Peterson S.W."/>
        </authorList>
    </citation>
    <scope>NUCLEOTIDE SEQUENCE [LARGE SCALE GENOMIC DNA]</scope>
    <source>
        <strain evidence="7 8">VKM Ac-2059</strain>
    </source>
</reference>
<feature type="transmembrane region" description="Helical" evidence="5">
    <location>
        <begin position="374"/>
        <end position="394"/>
    </location>
</feature>
<dbReference type="RefSeq" id="WP_234991264.1">
    <property type="nucleotide sequence ID" value="NZ_FUZP01000003.1"/>
</dbReference>
<feature type="transmembrane region" description="Helical" evidence="5">
    <location>
        <begin position="24"/>
        <end position="43"/>
    </location>
</feature>
<feature type="transmembrane region" description="Helical" evidence="5">
    <location>
        <begin position="286"/>
        <end position="306"/>
    </location>
</feature>
<evidence type="ECO:0000256" key="1">
    <source>
        <dbReference type="ARBA" id="ARBA00004651"/>
    </source>
</evidence>
<evidence type="ECO:0000256" key="4">
    <source>
        <dbReference type="ARBA" id="ARBA00023136"/>
    </source>
</evidence>
<dbReference type="InterPro" id="IPR020846">
    <property type="entry name" value="MFS_dom"/>
</dbReference>
<sequence>MELPLSSSAAPGSSSLDHREARRARIAVGILFFTNGALISNLLPRYPEIKDDLGLTNTAFGAAVAAYPLGALLLGLTAGMLIRRFRSSRVAIAATVITAIGLLLVGVAPGWIVLALALFLAGAMDAITDVAQNSHGLRVQRLYKRSIINSFHAIWSIGAVIGGVMGAAAAALGVPLLLHLTISAVLFSVAAVASYRWLLAGPEPTPDAAPTVAEPLAGSLAEPLPASTASPSPAASPSATAKPGGTAWRYATLLALVVIAAGGAIVEDAGSSWSAIYLSDSLGASAFVAGLGFISLQGMQFVGRLLGDRMVDRFGQRAIARLGGALVLVGMGAALAFPSIPGTIVGFGLAGFGVATLIPGAMQAADELPGFKPGAGLTIVGWLLRLGFLLSPPLVGAIADASSLRFGLILVPVAGLLVLIFARVLATRTTTRTATPGADR</sequence>
<dbReference type="InterPro" id="IPR036259">
    <property type="entry name" value="MFS_trans_sf"/>
</dbReference>
<feature type="transmembrane region" description="Helical" evidence="5">
    <location>
        <begin position="343"/>
        <end position="362"/>
    </location>
</feature>
<feature type="transmembrane region" description="Helical" evidence="5">
    <location>
        <begin position="178"/>
        <end position="198"/>
    </location>
</feature>
<dbReference type="Pfam" id="PF07690">
    <property type="entry name" value="MFS_1"/>
    <property type="match status" value="1"/>
</dbReference>
<dbReference type="Gene3D" id="1.20.1250.20">
    <property type="entry name" value="MFS general substrate transporter like domains"/>
    <property type="match status" value="2"/>
</dbReference>
<evidence type="ECO:0000313" key="7">
    <source>
        <dbReference type="EMBL" id="SKC69189.1"/>
    </source>
</evidence>
<accession>A0A1T5L0M2</accession>
<keyword evidence="8" id="KW-1185">Reference proteome</keyword>
<dbReference type="InterPro" id="IPR051788">
    <property type="entry name" value="MFS_Transporter"/>
</dbReference>
<keyword evidence="3 5" id="KW-1133">Transmembrane helix</keyword>
<evidence type="ECO:0000259" key="6">
    <source>
        <dbReference type="PROSITE" id="PS50850"/>
    </source>
</evidence>
<evidence type="ECO:0000313" key="8">
    <source>
        <dbReference type="Proteomes" id="UP000190857"/>
    </source>
</evidence>
<gene>
    <name evidence="7" type="ORF">SAMN06309945_2759</name>
</gene>
<dbReference type="PANTHER" id="PTHR23514:SF13">
    <property type="entry name" value="INNER MEMBRANE PROTEIN YBJJ"/>
    <property type="match status" value="1"/>
</dbReference>
<evidence type="ECO:0000256" key="3">
    <source>
        <dbReference type="ARBA" id="ARBA00022989"/>
    </source>
</evidence>
<dbReference type="AlphaFoldDB" id="A0A1T5L0M2"/>
<evidence type="ECO:0000256" key="5">
    <source>
        <dbReference type="SAM" id="Phobius"/>
    </source>
</evidence>
<feature type="transmembrane region" description="Helical" evidence="5">
    <location>
        <begin position="247"/>
        <end position="266"/>
    </location>
</feature>
<feature type="transmembrane region" description="Helical" evidence="5">
    <location>
        <begin position="318"/>
        <end position="337"/>
    </location>
</feature>